<dbReference type="PANTHER" id="PTHR11839:SF31">
    <property type="entry name" value="ADP-RIBOSE PYROPHOSPHATASE"/>
    <property type="match status" value="1"/>
</dbReference>
<accession>A0A7X5R0D3</accession>
<dbReference type="EMBL" id="JAAMOX010000001">
    <property type="protein sequence ID" value="NIH53354.1"/>
    <property type="molecule type" value="Genomic_DNA"/>
</dbReference>
<keyword evidence="4" id="KW-1185">Reference proteome</keyword>
<evidence type="ECO:0000259" key="2">
    <source>
        <dbReference type="PROSITE" id="PS51462"/>
    </source>
</evidence>
<dbReference type="InterPro" id="IPR000086">
    <property type="entry name" value="NUDIX_hydrolase_dom"/>
</dbReference>
<keyword evidence="1 3" id="KW-0378">Hydrolase</keyword>
<dbReference type="PROSITE" id="PS51462">
    <property type="entry name" value="NUDIX"/>
    <property type="match status" value="1"/>
</dbReference>
<evidence type="ECO:0000256" key="1">
    <source>
        <dbReference type="ARBA" id="ARBA00022801"/>
    </source>
</evidence>
<name>A0A7X5R0D3_9MICO</name>
<evidence type="ECO:0000313" key="4">
    <source>
        <dbReference type="Proteomes" id="UP000541033"/>
    </source>
</evidence>
<dbReference type="RefSeq" id="WP_167148899.1">
    <property type="nucleotide sequence ID" value="NZ_JAAMOX010000001.1"/>
</dbReference>
<dbReference type="Gene3D" id="3.90.79.10">
    <property type="entry name" value="Nucleoside Triphosphate Pyrophosphohydrolase"/>
    <property type="match status" value="1"/>
</dbReference>
<dbReference type="AlphaFoldDB" id="A0A7X5R0D3"/>
<dbReference type="GO" id="GO:0005829">
    <property type="term" value="C:cytosol"/>
    <property type="evidence" value="ECO:0007669"/>
    <property type="project" value="TreeGrafter"/>
</dbReference>
<dbReference type="GO" id="GO:0019693">
    <property type="term" value="P:ribose phosphate metabolic process"/>
    <property type="evidence" value="ECO:0007669"/>
    <property type="project" value="TreeGrafter"/>
</dbReference>
<dbReference type="EC" id="3.6.1.13" evidence="3"/>
<proteinExistence type="predicted"/>
<sequence>MPKPEASQTSPTYAADLIDGVPGERVIHSSERAFAGAVWDIRRDSFEYGGETLVRDYMDHTGAVAVLALDESDRVLLIQQYRHPIAVRDWEIPAGLMDVVGESPLLGAKRELAEEADLAATDWSLLTEFYTSPGGSSESIRVYLARGLSATETFARTGEEADIERAWVPLDDVVTAVLERRVQNSVMCIAVLAAHASRERNWSTLGNVDEPWERREWVRGERS</sequence>
<reference evidence="3 4" key="1">
    <citation type="submission" date="2020-02" db="EMBL/GenBank/DDBJ databases">
        <title>Sequencing the genomes of 1000 actinobacteria strains.</title>
        <authorList>
            <person name="Klenk H.-P."/>
        </authorList>
    </citation>
    <scope>NUCLEOTIDE SEQUENCE [LARGE SCALE GENOMIC DNA]</scope>
    <source>
        <strain evidence="3 4">DSM 27960</strain>
    </source>
</reference>
<protein>
    <submittedName>
        <fullName evidence="3">ADP-ribose pyrophosphatase</fullName>
        <ecNumber evidence="3">3.6.1.13</ecNumber>
    </submittedName>
</protein>
<dbReference type="SUPFAM" id="SSF55811">
    <property type="entry name" value="Nudix"/>
    <property type="match status" value="1"/>
</dbReference>
<dbReference type="GO" id="GO:0006753">
    <property type="term" value="P:nucleoside phosphate metabolic process"/>
    <property type="evidence" value="ECO:0007669"/>
    <property type="project" value="TreeGrafter"/>
</dbReference>
<dbReference type="CDD" id="cd24158">
    <property type="entry name" value="NUDIX_ADPRase_Rv1700"/>
    <property type="match status" value="1"/>
</dbReference>
<feature type="domain" description="Nudix hydrolase" evidence="2">
    <location>
        <begin position="58"/>
        <end position="195"/>
    </location>
</feature>
<organism evidence="3 4">
    <name type="scientific">Lysinibacter cavernae</name>
    <dbReference type="NCBI Taxonomy" id="1640652"/>
    <lineage>
        <taxon>Bacteria</taxon>
        <taxon>Bacillati</taxon>
        <taxon>Actinomycetota</taxon>
        <taxon>Actinomycetes</taxon>
        <taxon>Micrococcales</taxon>
        <taxon>Microbacteriaceae</taxon>
        <taxon>Lysinibacter</taxon>
    </lineage>
</organism>
<gene>
    <name evidence="3" type="ORF">FHX76_001222</name>
</gene>
<evidence type="ECO:0000313" key="3">
    <source>
        <dbReference type="EMBL" id="NIH53354.1"/>
    </source>
</evidence>
<dbReference type="InterPro" id="IPR015797">
    <property type="entry name" value="NUDIX_hydrolase-like_dom_sf"/>
</dbReference>
<dbReference type="Pfam" id="PF00293">
    <property type="entry name" value="NUDIX"/>
    <property type="match status" value="1"/>
</dbReference>
<dbReference type="GO" id="GO:0047631">
    <property type="term" value="F:ADP-ribose diphosphatase activity"/>
    <property type="evidence" value="ECO:0007669"/>
    <property type="project" value="UniProtKB-EC"/>
</dbReference>
<dbReference type="PANTHER" id="PTHR11839">
    <property type="entry name" value="UDP/ADP-SUGAR PYROPHOSPHATASE"/>
    <property type="match status" value="1"/>
</dbReference>
<comment type="caution">
    <text evidence="3">The sequence shown here is derived from an EMBL/GenBank/DDBJ whole genome shotgun (WGS) entry which is preliminary data.</text>
</comment>
<dbReference type="Proteomes" id="UP000541033">
    <property type="component" value="Unassembled WGS sequence"/>
</dbReference>